<proteinExistence type="inferred from homology"/>
<dbReference type="SUPFAM" id="SSF54518">
    <property type="entry name" value="Tubby C-terminal domain-like"/>
    <property type="match status" value="1"/>
</dbReference>
<dbReference type="AlphaFoldDB" id="A0AAP0GG55"/>
<accession>A0AAP0GG55</accession>
<dbReference type="InterPro" id="IPR038595">
    <property type="entry name" value="LOR_sf"/>
</dbReference>
<dbReference type="InterPro" id="IPR007612">
    <property type="entry name" value="LOR"/>
</dbReference>
<evidence type="ECO:0000313" key="4">
    <source>
        <dbReference type="Proteomes" id="UP001418222"/>
    </source>
</evidence>
<evidence type="ECO:0000313" key="3">
    <source>
        <dbReference type="EMBL" id="KAK8957511.1"/>
    </source>
</evidence>
<comment type="caution">
    <text evidence="3">The sequence shown here is derived from an EMBL/GenBank/DDBJ whole genome shotgun (WGS) entry which is preliminary data.</text>
</comment>
<comment type="similarity">
    <text evidence="1">Belongs to the LOR family.</text>
</comment>
<evidence type="ECO:0000256" key="1">
    <source>
        <dbReference type="ARBA" id="ARBA00005437"/>
    </source>
</evidence>
<feature type="region of interest" description="Disordered" evidence="2">
    <location>
        <begin position="1"/>
        <end position="33"/>
    </location>
</feature>
<organism evidence="3 4">
    <name type="scientific">Platanthera zijinensis</name>
    <dbReference type="NCBI Taxonomy" id="2320716"/>
    <lineage>
        <taxon>Eukaryota</taxon>
        <taxon>Viridiplantae</taxon>
        <taxon>Streptophyta</taxon>
        <taxon>Embryophyta</taxon>
        <taxon>Tracheophyta</taxon>
        <taxon>Spermatophyta</taxon>
        <taxon>Magnoliopsida</taxon>
        <taxon>Liliopsida</taxon>
        <taxon>Asparagales</taxon>
        <taxon>Orchidaceae</taxon>
        <taxon>Orchidoideae</taxon>
        <taxon>Orchideae</taxon>
        <taxon>Orchidinae</taxon>
        <taxon>Platanthera</taxon>
    </lineage>
</organism>
<dbReference type="Pfam" id="PF04525">
    <property type="entry name" value="LOR"/>
    <property type="match status" value="1"/>
</dbReference>
<dbReference type="Gene3D" id="2.40.160.200">
    <property type="entry name" value="LURP1-related"/>
    <property type="match status" value="1"/>
</dbReference>
<dbReference type="PANTHER" id="PTHR31087">
    <property type="match status" value="1"/>
</dbReference>
<dbReference type="EMBL" id="JBBWWQ010000001">
    <property type="protein sequence ID" value="KAK8957511.1"/>
    <property type="molecule type" value="Genomic_DNA"/>
</dbReference>
<reference evidence="3 4" key="1">
    <citation type="journal article" date="2022" name="Nat. Plants">
        <title>Genomes of leafy and leafless Platanthera orchids illuminate the evolution of mycoheterotrophy.</title>
        <authorList>
            <person name="Li M.H."/>
            <person name="Liu K.W."/>
            <person name="Li Z."/>
            <person name="Lu H.C."/>
            <person name="Ye Q.L."/>
            <person name="Zhang D."/>
            <person name="Wang J.Y."/>
            <person name="Li Y.F."/>
            <person name="Zhong Z.M."/>
            <person name="Liu X."/>
            <person name="Yu X."/>
            <person name="Liu D.K."/>
            <person name="Tu X.D."/>
            <person name="Liu B."/>
            <person name="Hao Y."/>
            <person name="Liao X.Y."/>
            <person name="Jiang Y.T."/>
            <person name="Sun W.H."/>
            <person name="Chen J."/>
            <person name="Chen Y.Q."/>
            <person name="Ai Y."/>
            <person name="Zhai J.W."/>
            <person name="Wu S.S."/>
            <person name="Zhou Z."/>
            <person name="Hsiao Y.Y."/>
            <person name="Wu W.L."/>
            <person name="Chen Y.Y."/>
            <person name="Lin Y.F."/>
            <person name="Hsu J.L."/>
            <person name="Li C.Y."/>
            <person name="Wang Z.W."/>
            <person name="Zhao X."/>
            <person name="Zhong W.Y."/>
            <person name="Ma X.K."/>
            <person name="Ma L."/>
            <person name="Huang J."/>
            <person name="Chen G.Z."/>
            <person name="Huang M.Z."/>
            <person name="Huang L."/>
            <person name="Peng D.H."/>
            <person name="Luo Y.B."/>
            <person name="Zou S.Q."/>
            <person name="Chen S.P."/>
            <person name="Lan S."/>
            <person name="Tsai W.C."/>
            <person name="Van de Peer Y."/>
            <person name="Liu Z.J."/>
        </authorList>
    </citation>
    <scope>NUCLEOTIDE SEQUENCE [LARGE SCALE GENOMIC DNA]</scope>
    <source>
        <strain evidence="3">Lor287</strain>
    </source>
</reference>
<dbReference type="Proteomes" id="UP001418222">
    <property type="component" value="Unassembled WGS sequence"/>
</dbReference>
<name>A0AAP0GG55_9ASPA</name>
<dbReference type="InterPro" id="IPR025659">
    <property type="entry name" value="Tubby-like_C"/>
</dbReference>
<protein>
    <submittedName>
        <fullName evidence="3">Protein LURP-one-related 8</fullName>
    </submittedName>
</protein>
<keyword evidence="4" id="KW-1185">Reference proteome</keyword>
<dbReference type="PANTHER" id="PTHR31087:SF131">
    <property type="entry name" value="TRANSLATION INITIATION FACTOR 2B FAMILY PROTEIN, PUTATIVE, EXPRESSED-RELATED"/>
    <property type="match status" value="1"/>
</dbReference>
<evidence type="ECO:0000256" key="2">
    <source>
        <dbReference type="SAM" id="MobiDB-lite"/>
    </source>
</evidence>
<gene>
    <name evidence="3" type="ORF">KSP39_PZI001315</name>
</gene>
<sequence>MTKRVYPNAASPESPKPTLSTAGGDRHSPPSPPETLTVWRKSLLFNCNGFTVFDTEGNLVFRVDKYAKSRNSGEIVLMDAAGNPLLTVRRKILSLIEQWQIYEGEQAANPILSVRKNLRFLQSKSLAQVTPSPRCGGGGGVYAVEGSYGRRCCVVYDERRRAMVEIRRKETMSGVAFGIDVFRLVVQPDFDAPVAMAIVILLDEMFGSRSWLVV</sequence>